<dbReference type="Proteomes" id="UP000269221">
    <property type="component" value="Unassembled WGS sequence"/>
</dbReference>
<keyword evidence="2" id="KW-1185">Reference proteome</keyword>
<comment type="caution">
    <text evidence="1">The sequence shown here is derived from an EMBL/GenBank/DDBJ whole genome shotgun (WGS) entry which is preliminary data.</text>
</comment>
<dbReference type="AlphaFoldDB" id="A0A3M0KR70"/>
<protein>
    <submittedName>
        <fullName evidence="1">Uncharacterized protein</fullName>
    </submittedName>
</protein>
<dbReference type="EMBL" id="QRBI01000104">
    <property type="protein sequence ID" value="RMC15769.1"/>
    <property type="molecule type" value="Genomic_DNA"/>
</dbReference>
<evidence type="ECO:0000313" key="1">
    <source>
        <dbReference type="EMBL" id="RMC15769.1"/>
    </source>
</evidence>
<proteinExistence type="predicted"/>
<evidence type="ECO:0000313" key="2">
    <source>
        <dbReference type="Proteomes" id="UP000269221"/>
    </source>
</evidence>
<accession>A0A3M0KR70</accession>
<name>A0A3M0KR70_HIRRU</name>
<organism evidence="1 2">
    <name type="scientific">Hirundo rustica rustica</name>
    <dbReference type="NCBI Taxonomy" id="333673"/>
    <lineage>
        <taxon>Eukaryota</taxon>
        <taxon>Metazoa</taxon>
        <taxon>Chordata</taxon>
        <taxon>Craniata</taxon>
        <taxon>Vertebrata</taxon>
        <taxon>Euteleostomi</taxon>
        <taxon>Archelosauria</taxon>
        <taxon>Archosauria</taxon>
        <taxon>Dinosauria</taxon>
        <taxon>Saurischia</taxon>
        <taxon>Theropoda</taxon>
        <taxon>Coelurosauria</taxon>
        <taxon>Aves</taxon>
        <taxon>Neognathae</taxon>
        <taxon>Neoaves</taxon>
        <taxon>Telluraves</taxon>
        <taxon>Australaves</taxon>
        <taxon>Passeriformes</taxon>
        <taxon>Sylvioidea</taxon>
        <taxon>Hirundinidae</taxon>
        <taxon>Hirundo</taxon>
    </lineage>
</organism>
<gene>
    <name evidence="1" type="ORF">DUI87_07973</name>
</gene>
<sequence>MNLHLKENNLEYLLSVQILLYSNDETLQVPKVKTVHGTVATPSLAAAMVLASPAPAWHSSAGTCSVPGTLGTVEVAVAPSTVEKARVKHSRQALQPGPSVSHLHSVMEEKKWSLESRNRRITEVGKDL</sequence>
<reference evidence="1 2" key="1">
    <citation type="submission" date="2018-07" db="EMBL/GenBank/DDBJ databases">
        <title>A high quality draft genome assembly of the barn swallow (H. rustica rustica).</title>
        <authorList>
            <person name="Formenti G."/>
            <person name="Chiara M."/>
            <person name="Poveda L."/>
            <person name="Francoijs K.-J."/>
            <person name="Bonisoli-Alquati A."/>
            <person name="Canova L."/>
            <person name="Gianfranceschi L."/>
            <person name="Horner D.S."/>
            <person name="Saino N."/>
        </authorList>
    </citation>
    <scope>NUCLEOTIDE SEQUENCE [LARGE SCALE GENOMIC DNA]</scope>
    <source>
        <strain evidence="1">Chelidonia</strain>
        <tissue evidence="1">Blood</tissue>
    </source>
</reference>